<dbReference type="InterPro" id="IPR029052">
    <property type="entry name" value="Metallo-depent_PP-like"/>
</dbReference>
<feature type="domain" description="Calcineurin-like phosphoesterase" evidence="1">
    <location>
        <begin position="29"/>
        <end position="271"/>
    </location>
</feature>
<dbReference type="CDD" id="cd07379">
    <property type="entry name" value="MPP_239FB"/>
    <property type="match status" value="1"/>
</dbReference>
<dbReference type="PANTHER" id="PTHR12905">
    <property type="entry name" value="METALLOPHOSPHOESTERASE"/>
    <property type="match status" value="1"/>
</dbReference>
<comment type="caution">
    <text evidence="2">The sequence shown here is derived from an EMBL/GenBank/DDBJ whole genome shotgun (WGS) entry which is preliminary data.</text>
</comment>
<reference evidence="2 3" key="1">
    <citation type="journal article" date="2018" name="IMA Fungus">
        <title>IMA Genome-F 10: Nine draft genome sequences of Claviceps purpurea s.lat., including C. arundinis, C. humidiphila, and C. cf. spartinae, pseudomolecules for the pitch canker pathogen Fusarium circinatum, draft genome of Davidsoniella eucalypti, Grosmannia galeiformis, Quambalaria eucalypti, and Teratosphaeria destructans.</title>
        <authorList>
            <person name="Wingfield B.D."/>
            <person name="Liu M."/>
            <person name="Nguyen H.D."/>
            <person name="Lane F.A."/>
            <person name="Morgan S.W."/>
            <person name="De Vos L."/>
            <person name="Wilken P.M."/>
            <person name="Duong T.A."/>
            <person name="Aylward J."/>
            <person name="Coetzee M.P."/>
            <person name="Dadej K."/>
            <person name="De Beer Z.W."/>
            <person name="Findlay W."/>
            <person name="Havenga M."/>
            <person name="Kolarik M."/>
            <person name="Menzies J.G."/>
            <person name="Naidoo K."/>
            <person name="Pochopski O."/>
            <person name="Shoukouhi P."/>
            <person name="Santana Q.C."/>
            <person name="Seifert K.A."/>
            <person name="Soal N."/>
            <person name="Steenkamp E.T."/>
            <person name="Tatham C.T."/>
            <person name="van der Nest M.A."/>
            <person name="Wingfield M.J."/>
        </authorList>
    </citation>
    <scope>NUCLEOTIDE SEQUENCE [LARGE SCALE GENOMIC DNA]</scope>
    <source>
        <strain evidence="2">CMW44962</strain>
    </source>
</reference>
<dbReference type="InterPro" id="IPR004843">
    <property type="entry name" value="Calcineurin-like_PHP"/>
</dbReference>
<dbReference type="Proteomes" id="UP001138500">
    <property type="component" value="Unassembled WGS sequence"/>
</dbReference>
<dbReference type="InterPro" id="IPR051693">
    <property type="entry name" value="UPF0046_metallophosphoest"/>
</dbReference>
<dbReference type="EMBL" id="RIBY02002078">
    <property type="protein sequence ID" value="KAH9825789.1"/>
    <property type="molecule type" value="Genomic_DNA"/>
</dbReference>
<gene>
    <name evidence="2" type="ORF">Tdes44962_MAKER04000</name>
</gene>
<keyword evidence="3" id="KW-1185">Reference proteome</keyword>
<dbReference type="SUPFAM" id="SSF56300">
    <property type="entry name" value="Metallo-dependent phosphatases"/>
    <property type="match status" value="1"/>
</dbReference>
<evidence type="ECO:0000259" key="1">
    <source>
        <dbReference type="Pfam" id="PF00149"/>
    </source>
</evidence>
<evidence type="ECO:0000313" key="2">
    <source>
        <dbReference type="EMBL" id="KAH9825789.1"/>
    </source>
</evidence>
<accession>A0A9W7W0Z7</accession>
<dbReference type="Gene3D" id="3.60.21.10">
    <property type="match status" value="1"/>
</dbReference>
<evidence type="ECO:0000313" key="3">
    <source>
        <dbReference type="Proteomes" id="UP001138500"/>
    </source>
</evidence>
<dbReference type="AlphaFoldDB" id="A0A9W7W0Z7"/>
<dbReference type="PANTHER" id="PTHR12905:SF0">
    <property type="entry name" value="CALCINEURIN-LIKE PHOSPHOESTERASE DOMAIN-CONTAINING PROTEIN"/>
    <property type="match status" value="1"/>
</dbReference>
<reference evidence="2 3" key="2">
    <citation type="journal article" date="2021" name="Curr. Genet.">
        <title>Genetic response to nitrogen starvation in the aggressive Eucalyptus foliar pathogen Teratosphaeria destructans.</title>
        <authorList>
            <person name="Havenga M."/>
            <person name="Wingfield B.D."/>
            <person name="Wingfield M.J."/>
            <person name="Dreyer L.L."/>
            <person name="Roets F."/>
            <person name="Aylward J."/>
        </authorList>
    </citation>
    <scope>NUCLEOTIDE SEQUENCE [LARGE SCALE GENOMIC DNA]</scope>
    <source>
        <strain evidence="2">CMW44962</strain>
    </source>
</reference>
<name>A0A9W7W0Z7_9PEZI</name>
<dbReference type="GO" id="GO:0016787">
    <property type="term" value="F:hydrolase activity"/>
    <property type="evidence" value="ECO:0007669"/>
    <property type="project" value="InterPro"/>
</dbReference>
<organism evidence="2 3">
    <name type="scientific">Teratosphaeria destructans</name>
    <dbReference type="NCBI Taxonomy" id="418781"/>
    <lineage>
        <taxon>Eukaryota</taxon>
        <taxon>Fungi</taxon>
        <taxon>Dikarya</taxon>
        <taxon>Ascomycota</taxon>
        <taxon>Pezizomycotina</taxon>
        <taxon>Dothideomycetes</taxon>
        <taxon>Dothideomycetidae</taxon>
        <taxon>Mycosphaerellales</taxon>
        <taxon>Teratosphaeriaceae</taxon>
        <taxon>Teratosphaeria</taxon>
    </lineage>
</organism>
<proteinExistence type="predicted"/>
<protein>
    <submittedName>
        <fullName evidence="2">Metallophosphoesterase MPPED2-like</fullName>
    </submittedName>
</protein>
<dbReference type="Pfam" id="PF00149">
    <property type="entry name" value="Metallophos"/>
    <property type="match status" value="1"/>
</dbReference>
<dbReference type="OrthoDB" id="630188at2759"/>
<sequence>MRFTCNDRLDGPLTRAVMAATSSKTRRTRILIISDTHCASLEAHAGDATPKRPFSSPLPKADVLIHCGDLTTTGRHVEYVQTLDMLKQIEAPVKLVIAGNHDLTLDRDFVSRHTGKPWHTDEFLDLDGASAGAVVKDARDLWTAADGRAKSEGVTFLDEGLHDIDLPNGARVRVYATPFTPEFCDWGFPYQLEEDRFNAVGTSLQDATNIASHPVPACVSGGRPVDILLTHGPPYGQLDETTTGHPAGCPHLLRALMRSRPLLHCFGHIHEGWGARVVDWSAQADCRVVVDAARIAEWRQGGYRSGVSKTNDIRVDLEDAKENHAVRLDLSMTGRALERGSQTALVNAAIMDVDYAPVNAPWLVDIDLPMRVNI</sequence>